<protein>
    <submittedName>
        <fullName evidence="1">Uncharacterized protein</fullName>
    </submittedName>
</protein>
<dbReference type="EMBL" id="AJVK01016380">
    <property type="status" value="NOT_ANNOTATED_CDS"/>
    <property type="molecule type" value="Genomic_DNA"/>
</dbReference>
<evidence type="ECO:0000313" key="2">
    <source>
        <dbReference type="Proteomes" id="UP000092462"/>
    </source>
</evidence>
<reference evidence="1" key="1">
    <citation type="submission" date="2022-08" db="UniProtKB">
        <authorList>
            <consortium name="EnsemblMetazoa"/>
        </authorList>
    </citation>
    <scope>IDENTIFICATION</scope>
    <source>
        <strain evidence="1">Israel</strain>
    </source>
</reference>
<sequence>MAEKCRQNCHRGRLRSDQMDNMIEKMENVKYREEKPRYKLHLSEKSSNASREKSVEISKYGDFAAEDGIERNPYHELESQPYRESIEKMIKSPVMRYKSFDDSKYHLEIIPMEETWNDKKSYLSQKRYHEDVKMYQYAQEEFKPSRRDYVIEGKKVSPKERFYNAREKFKAMECGVHKPSRSYDVMASKRESLDPSSRHSLQHLRSSPILCKDDWSSDEDLSLQNISVPTYRDHEPPRMISRNLVKGYRHSYAEPRNPMPRTPCTSGRVGLAAVNHY</sequence>
<keyword evidence="2" id="KW-1185">Reference proteome</keyword>
<name>A0A1B0DLC5_PHLPP</name>
<proteinExistence type="predicted"/>
<dbReference type="Proteomes" id="UP000092462">
    <property type="component" value="Unassembled WGS sequence"/>
</dbReference>
<dbReference type="EnsemblMetazoa" id="PPAI009165-RA">
    <property type="protein sequence ID" value="PPAI009165-PA"/>
    <property type="gene ID" value="PPAI009165"/>
</dbReference>
<organism evidence="1 2">
    <name type="scientific">Phlebotomus papatasi</name>
    <name type="common">Sandfly</name>
    <dbReference type="NCBI Taxonomy" id="29031"/>
    <lineage>
        <taxon>Eukaryota</taxon>
        <taxon>Metazoa</taxon>
        <taxon>Ecdysozoa</taxon>
        <taxon>Arthropoda</taxon>
        <taxon>Hexapoda</taxon>
        <taxon>Insecta</taxon>
        <taxon>Pterygota</taxon>
        <taxon>Neoptera</taxon>
        <taxon>Endopterygota</taxon>
        <taxon>Diptera</taxon>
        <taxon>Nematocera</taxon>
        <taxon>Psychodoidea</taxon>
        <taxon>Psychodidae</taxon>
        <taxon>Phlebotomus</taxon>
        <taxon>Phlebotomus</taxon>
    </lineage>
</organism>
<dbReference type="AlphaFoldDB" id="A0A1B0DLC5"/>
<accession>A0A1B0DLC5</accession>
<dbReference type="VEuPathDB" id="VectorBase:PPAI009165"/>
<dbReference type="VEuPathDB" id="VectorBase:PPAPM1_012102"/>
<evidence type="ECO:0000313" key="1">
    <source>
        <dbReference type="EnsemblMetazoa" id="PPAI009165-PA"/>
    </source>
</evidence>